<name>A0A9D9DJS8_9BACT</name>
<dbReference type="AlphaFoldDB" id="A0A9D9DJS8"/>
<organism evidence="1 2">
    <name type="scientific">Candidatus Egerieousia excrementavium</name>
    <dbReference type="NCBI Taxonomy" id="2840778"/>
    <lineage>
        <taxon>Bacteria</taxon>
        <taxon>Pseudomonadati</taxon>
        <taxon>Bacteroidota</taxon>
        <taxon>Bacteroidia</taxon>
        <taxon>Bacteroidales</taxon>
        <taxon>Candidatus Egerieousia</taxon>
    </lineage>
</organism>
<protein>
    <submittedName>
        <fullName evidence="1">Uncharacterized protein</fullName>
    </submittedName>
</protein>
<dbReference type="EMBL" id="JADINB010000103">
    <property type="protein sequence ID" value="MBO8429212.1"/>
    <property type="molecule type" value="Genomic_DNA"/>
</dbReference>
<accession>A0A9D9DJS8</accession>
<sequence length="172" mass="19166">MNIIVVPYNRIHFYFRPDSSINRAWDDFYTPDFVTQIAAVPFAYVKICKAGKAVMKRFAGRYYDSPGYGIAIRADSLIDTTPASSCIANALDYSTYFSYDSKRPVTDVFTKNGVAIPIMPFPSKEEIEQSIEQVTSIASIRHGDILLFELHEGARLACGDIIGLGDSLFSVK</sequence>
<gene>
    <name evidence="1" type="ORF">IAC68_04690</name>
</gene>
<evidence type="ECO:0000313" key="1">
    <source>
        <dbReference type="EMBL" id="MBO8429212.1"/>
    </source>
</evidence>
<reference evidence="1" key="2">
    <citation type="journal article" date="2021" name="PeerJ">
        <title>Extensive microbial diversity within the chicken gut microbiome revealed by metagenomics and culture.</title>
        <authorList>
            <person name="Gilroy R."/>
            <person name="Ravi A."/>
            <person name="Getino M."/>
            <person name="Pursley I."/>
            <person name="Horton D.L."/>
            <person name="Alikhan N.F."/>
            <person name="Baker D."/>
            <person name="Gharbi K."/>
            <person name="Hall N."/>
            <person name="Watson M."/>
            <person name="Adriaenssens E.M."/>
            <person name="Foster-Nyarko E."/>
            <person name="Jarju S."/>
            <person name="Secka A."/>
            <person name="Antonio M."/>
            <person name="Oren A."/>
            <person name="Chaudhuri R.R."/>
            <person name="La Ragione R."/>
            <person name="Hildebrand F."/>
            <person name="Pallen M.J."/>
        </authorList>
    </citation>
    <scope>NUCLEOTIDE SEQUENCE</scope>
    <source>
        <strain evidence="1">15467</strain>
    </source>
</reference>
<comment type="caution">
    <text evidence="1">The sequence shown here is derived from an EMBL/GenBank/DDBJ whole genome shotgun (WGS) entry which is preliminary data.</text>
</comment>
<reference evidence="1" key="1">
    <citation type="submission" date="2020-10" db="EMBL/GenBank/DDBJ databases">
        <authorList>
            <person name="Gilroy R."/>
        </authorList>
    </citation>
    <scope>NUCLEOTIDE SEQUENCE</scope>
    <source>
        <strain evidence="1">15467</strain>
    </source>
</reference>
<evidence type="ECO:0000313" key="2">
    <source>
        <dbReference type="Proteomes" id="UP000823635"/>
    </source>
</evidence>
<proteinExistence type="predicted"/>
<dbReference type="Proteomes" id="UP000823635">
    <property type="component" value="Unassembled WGS sequence"/>
</dbReference>